<accession>A7SMK5</accession>
<dbReference type="EMBL" id="DS469709">
    <property type="protein sequence ID" value="EDO35088.1"/>
    <property type="molecule type" value="Genomic_DNA"/>
</dbReference>
<dbReference type="PANTHER" id="PTHR15678">
    <property type="entry name" value="ANTIGEN MLAA-22-RELATED"/>
    <property type="match status" value="1"/>
</dbReference>
<sequence>MDGPSTLLNCKLISFVSLRRGKKKSTFYRKLDEYDDLEKMKERASKNNSFIYVKVTEVALCVSYKGEKEKNITDVRDFNLTIPTLEYHNRTWTWHDLLMAMKKDCINVLVSQVMFYMAVKKNTSSPKDCIDVLVSQVMYTGHEDGLHQRTRVTGNVHRDMKTDCIDVLVSQVMYTGHEDGLHQRTRVTGNVHRDMKTDCINVLVSQVMYTGHEDGLHRCTRVTDNVHRDMKTDCINVLVSQVMYTGHEDGLNRRTRVTGNVHRDMKTDCINVLVSQVMYTGHEERLLRLTRVTGNVHGDMKTDCIDVLVSQVIKEKLHWKTNLSSEVKDSKTEAKEEDKAKLLFGDRSSKTEKKKAKKGLLSKLVKLKPGAKPTGLLQADGAAPEPVNLEGSGFDDYDNSEEEQPAEVTPKSE</sequence>
<dbReference type="AlphaFoldDB" id="A7SMK5"/>
<proteinExistence type="predicted"/>
<dbReference type="STRING" id="45351.A7SMK5"/>
<dbReference type="HOGENOM" id="CLU_666159_0_0_1"/>
<feature type="compositionally biased region" description="Acidic residues" evidence="1">
    <location>
        <begin position="393"/>
        <end position="405"/>
    </location>
</feature>
<name>A7SMK5_NEMVE</name>
<feature type="region of interest" description="Disordered" evidence="1">
    <location>
        <begin position="371"/>
        <end position="413"/>
    </location>
</feature>
<dbReference type="InParanoid" id="A7SMK5"/>
<keyword evidence="3" id="KW-1185">Reference proteome</keyword>
<gene>
    <name evidence="2" type="ORF">NEMVEDRAFT_v1g214573</name>
</gene>
<evidence type="ECO:0000313" key="3">
    <source>
        <dbReference type="Proteomes" id="UP000001593"/>
    </source>
</evidence>
<dbReference type="PANTHER" id="PTHR15678:SF6">
    <property type="entry name" value="BRIDGE-LIKE LIPID TRANSFER PROTEIN FAMILY MEMBER 2"/>
    <property type="match status" value="1"/>
</dbReference>
<dbReference type="InterPro" id="IPR045167">
    <property type="entry name" value="Hobbit"/>
</dbReference>
<organism evidence="2 3">
    <name type="scientific">Nematostella vectensis</name>
    <name type="common">Starlet sea anemone</name>
    <dbReference type="NCBI Taxonomy" id="45351"/>
    <lineage>
        <taxon>Eukaryota</taxon>
        <taxon>Metazoa</taxon>
        <taxon>Cnidaria</taxon>
        <taxon>Anthozoa</taxon>
        <taxon>Hexacorallia</taxon>
        <taxon>Actiniaria</taxon>
        <taxon>Edwardsiidae</taxon>
        <taxon>Nematostella</taxon>
    </lineage>
</organism>
<dbReference type="Pfam" id="PF10344">
    <property type="entry name" value="Hobbit"/>
    <property type="match status" value="1"/>
</dbReference>
<dbReference type="Proteomes" id="UP000001593">
    <property type="component" value="Unassembled WGS sequence"/>
</dbReference>
<dbReference type="eggNOG" id="KOG1910">
    <property type="taxonomic scope" value="Eukaryota"/>
</dbReference>
<evidence type="ECO:0000256" key="1">
    <source>
        <dbReference type="SAM" id="MobiDB-lite"/>
    </source>
</evidence>
<protein>
    <submittedName>
        <fullName evidence="2">Uncharacterized protein</fullName>
    </submittedName>
</protein>
<reference evidence="2 3" key="1">
    <citation type="journal article" date="2007" name="Science">
        <title>Sea anemone genome reveals ancestral eumetazoan gene repertoire and genomic organization.</title>
        <authorList>
            <person name="Putnam N.H."/>
            <person name="Srivastava M."/>
            <person name="Hellsten U."/>
            <person name="Dirks B."/>
            <person name="Chapman J."/>
            <person name="Salamov A."/>
            <person name="Terry A."/>
            <person name="Shapiro H."/>
            <person name="Lindquist E."/>
            <person name="Kapitonov V.V."/>
            <person name="Jurka J."/>
            <person name="Genikhovich G."/>
            <person name="Grigoriev I.V."/>
            <person name="Lucas S.M."/>
            <person name="Steele R.E."/>
            <person name="Finnerty J.R."/>
            <person name="Technau U."/>
            <person name="Martindale M.Q."/>
            <person name="Rokhsar D.S."/>
        </authorList>
    </citation>
    <scope>NUCLEOTIDE SEQUENCE [LARGE SCALE GENOMIC DNA]</scope>
    <source>
        <strain evidence="3">CH2 X CH6</strain>
    </source>
</reference>
<evidence type="ECO:0000313" key="2">
    <source>
        <dbReference type="EMBL" id="EDO35088.1"/>
    </source>
</evidence>